<feature type="compositionally biased region" description="Basic and acidic residues" evidence="1">
    <location>
        <begin position="24"/>
        <end position="33"/>
    </location>
</feature>
<dbReference type="Pfam" id="PF12049">
    <property type="entry name" value="DUF3531"/>
    <property type="match status" value="1"/>
</dbReference>
<name>A0AAW2JPH9_9LAMI</name>
<dbReference type="EMBL" id="JACGWK010000561">
    <property type="protein sequence ID" value="KAL0295908.1"/>
    <property type="molecule type" value="Genomic_DNA"/>
</dbReference>
<feature type="transmembrane region" description="Helical" evidence="2">
    <location>
        <begin position="125"/>
        <end position="143"/>
    </location>
</feature>
<reference evidence="3" key="1">
    <citation type="submission" date="2020-06" db="EMBL/GenBank/DDBJ databases">
        <authorList>
            <person name="Li T."/>
            <person name="Hu X."/>
            <person name="Zhang T."/>
            <person name="Song X."/>
            <person name="Zhang H."/>
            <person name="Dai N."/>
            <person name="Sheng W."/>
            <person name="Hou X."/>
            <person name="Wei L."/>
        </authorList>
    </citation>
    <scope>NUCLEOTIDE SEQUENCE</scope>
    <source>
        <strain evidence="3">G01</strain>
        <tissue evidence="3">Leaf</tissue>
    </source>
</reference>
<sequence length="527" mass="59723">MQKLARTWRKSHEDGDVDGYSLPTRDDSRPIDTREQEELVRSLEKTQAQHSLLWRSVFAGLVLCYMVFLMYSIHQQAYSPWELRYHAYFMYEVDSGSILIAEGAAVLVCLMIVTGLVHNSRRHRLWLWCSLVPGMLLAVFWLHHMLRLAKFRWDITWLPFAPLGGAGVSLYVDHLLSESSEEVRKLRGYICLCSLHPVSSCRRFSMHVEIVLQGICSNCVAQTSAKNILRLLSLHPFSPENLITSDQQIADLSVSLAVACGQPPYAVGPKPLNPVQENSLMFVLQPCAPVFHTLPTSISGQSNKHTLFLDAGPLLRARCSSRLYSHVTRVRSKNKQSQMEMNGFDAIGGGEMEDEDDVSWRGGGFGGREGEEKDYDRDPEFAEILGSCLDDPDKARAKMEERLRKKRNKILHTKTGSPDPMQVKFNKFDFTNSYIWLEFYNAPLEKDVSLICDTIRSWHIVGRLGGCNSMNMQLSQSPLDKRPTYDAIQGANVTPTTFYNIGDLEIQDNLARIWVDIGTSEPLLLDF</sequence>
<dbReference type="AlphaFoldDB" id="A0AAW2JPH9"/>
<keyword evidence="2" id="KW-0472">Membrane</keyword>
<feature type="transmembrane region" description="Helical" evidence="2">
    <location>
        <begin position="93"/>
        <end position="113"/>
    </location>
</feature>
<dbReference type="InterPro" id="IPR021920">
    <property type="entry name" value="DUF3531"/>
</dbReference>
<keyword evidence="2" id="KW-1133">Transmembrane helix</keyword>
<evidence type="ECO:0000256" key="1">
    <source>
        <dbReference type="SAM" id="MobiDB-lite"/>
    </source>
</evidence>
<dbReference type="PANTHER" id="PTHR46737:SF3">
    <property type="entry name" value="OXIDOREDUCTASE_TRANSITION METAL ION-BINDING PROTEIN (DUF3531)"/>
    <property type="match status" value="1"/>
</dbReference>
<dbReference type="PANTHER" id="PTHR46737">
    <property type="entry name" value="OS02G0827600 PROTEIN"/>
    <property type="match status" value="1"/>
</dbReference>
<proteinExistence type="predicted"/>
<organism evidence="3">
    <name type="scientific">Sesamum angustifolium</name>
    <dbReference type="NCBI Taxonomy" id="2727405"/>
    <lineage>
        <taxon>Eukaryota</taxon>
        <taxon>Viridiplantae</taxon>
        <taxon>Streptophyta</taxon>
        <taxon>Embryophyta</taxon>
        <taxon>Tracheophyta</taxon>
        <taxon>Spermatophyta</taxon>
        <taxon>Magnoliopsida</taxon>
        <taxon>eudicotyledons</taxon>
        <taxon>Gunneridae</taxon>
        <taxon>Pentapetalae</taxon>
        <taxon>asterids</taxon>
        <taxon>lamiids</taxon>
        <taxon>Lamiales</taxon>
        <taxon>Pedaliaceae</taxon>
        <taxon>Sesamum</taxon>
    </lineage>
</organism>
<reference evidence="3" key="2">
    <citation type="journal article" date="2024" name="Plant">
        <title>Genomic evolution and insights into agronomic trait innovations of Sesamum species.</title>
        <authorList>
            <person name="Miao H."/>
            <person name="Wang L."/>
            <person name="Qu L."/>
            <person name="Liu H."/>
            <person name="Sun Y."/>
            <person name="Le M."/>
            <person name="Wang Q."/>
            <person name="Wei S."/>
            <person name="Zheng Y."/>
            <person name="Lin W."/>
            <person name="Duan Y."/>
            <person name="Cao H."/>
            <person name="Xiong S."/>
            <person name="Wang X."/>
            <person name="Wei L."/>
            <person name="Li C."/>
            <person name="Ma Q."/>
            <person name="Ju M."/>
            <person name="Zhao R."/>
            <person name="Li G."/>
            <person name="Mu C."/>
            <person name="Tian Q."/>
            <person name="Mei H."/>
            <person name="Zhang T."/>
            <person name="Gao T."/>
            <person name="Zhang H."/>
        </authorList>
    </citation>
    <scope>NUCLEOTIDE SEQUENCE</scope>
    <source>
        <strain evidence="3">G01</strain>
    </source>
</reference>
<evidence type="ECO:0000256" key="2">
    <source>
        <dbReference type="SAM" id="Phobius"/>
    </source>
</evidence>
<accession>A0AAW2JPH9</accession>
<protein>
    <submittedName>
        <fullName evidence="3">Uncharacterized protein</fullName>
    </submittedName>
</protein>
<feature type="region of interest" description="Disordered" evidence="1">
    <location>
        <begin position="1"/>
        <end position="33"/>
    </location>
</feature>
<evidence type="ECO:0000313" key="3">
    <source>
        <dbReference type="EMBL" id="KAL0295908.1"/>
    </source>
</evidence>
<comment type="caution">
    <text evidence="3">The sequence shown here is derived from an EMBL/GenBank/DDBJ whole genome shotgun (WGS) entry which is preliminary data.</text>
</comment>
<feature type="transmembrane region" description="Helical" evidence="2">
    <location>
        <begin position="52"/>
        <end position="73"/>
    </location>
</feature>
<keyword evidence="2" id="KW-0812">Transmembrane</keyword>
<gene>
    <name evidence="3" type="ORF">Sangu_3178100</name>
</gene>